<reference evidence="1" key="2">
    <citation type="journal article" date="2015" name="Fish Shellfish Immunol.">
        <title>Early steps in the European eel (Anguilla anguilla)-Vibrio vulnificus interaction in the gills: Role of the RtxA13 toxin.</title>
        <authorList>
            <person name="Callol A."/>
            <person name="Pajuelo D."/>
            <person name="Ebbesson L."/>
            <person name="Teles M."/>
            <person name="MacKenzie S."/>
            <person name="Amaro C."/>
        </authorList>
    </citation>
    <scope>NUCLEOTIDE SEQUENCE</scope>
</reference>
<proteinExistence type="predicted"/>
<dbReference type="EMBL" id="GBXM01098830">
    <property type="protein sequence ID" value="JAH09747.1"/>
    <property type="molecule type" value="Transcribed_RNA"/>
</dbReference>
<dbReference type="EMBL" id="GBXM01095942">
    <property type="protein sequence ID" value="JAH12635.1"/>
    <property type="molecule type" value="Transcribed_RNA"/>
</dbReference>
<name>A0A0E9QVA2_ANGAN</name>
<dbReference type="AlphaFoldDB" id="A0A0E9QVA2"/>
<organism evidence="1">
    <name type="scientific">Anguilla anguilla</name>
    <name type="common">European freshwater eel</name>
    <name type="synonym">Muraena anguilla</name>
    <dbReference type="NCBI Taxonomy" id="7936"/>
    <lineage>
        <taxon>Eukaryota</taxon>
        <taxon>Metazoa</taxon>
        <taxon>Chordata</taxon>
        <taxon>Craniata</taxon>
        <taxon>Vertebrata</taxon>
        <taxon>Euteleostomi</taxon>
        <taxon>Actinopterygii</taxon>
        <taxon>Neopterygii</taxon>
        <taxon>Teleostei</taxon>
        <taxon>Anguilliformes</taxon>
        <taxon>Anguillidae</taxon>
        <taxon>Anguilla</taxon>
    </lineage>
</organism>
<evidence type="ECO:0000313" key="1">
    <source>
        <dbReference type="EMBL" id="JAH20043.1"/>
    </source>
</evidence>
<accession>A0A0E9QVA2</accession>
<sequence>MCSMKEARYVEAWRGLSAQFNSKPSSSDSFTCIQNLEAYTLWIVVFS</sequence>
<reference evidence="1" key="1">
    <citation type="submission" date="2014-11" db="EMBL/GenBank/DDBJ databases">
        <authorList>
            <person name="Amaro Gonzalez C."/>
        </authorList>
    </citation>
    <scope>NUCLEOTIDE SEQUENCE</scope>
</reference>
<dbReference type="EMBL" id="GBXM01088534">
    <property type="protein sequence ID" value="JAH20043.1"/>
    <property type="molecule type" value="Transcribed_RNA"/>
</dbReference>
<protein>
    <submittedName>
        <fullName evidence="1">Uncharacterized protein</fullName>
    </submittedName>
</protein>